<dbReference type="NCBIfam" id="TIGR00129">
    <property type="entry name" value="fdhD_narQ"/>
    <property type="match status" value="1"/>
</dbReference>
<dbReference type="SUPFAM" id="SSF53927">
    <property type="entry name" value="Cytidine deaminase-like"/>
    <property type="match status" value="1"/>
</dbReference>
<name>A0A7C5YFZ2_CALS0</name>
<dbReference type="GO" id="GO:0006777">
    <property type="term" value="P:Mo-molybdopterin cofactor biosynthetic process"/>
    <property type="evidence" value="ECO:0007669"/>
    <property type="project" value="UniProtKB-KW"/>
</dbReference>
<keyword evidence="1" id="KW-0963">Cytoplasm</keyword>
<dbReference type="PANTHER" id="PTHR30592">
    <property type="entry name" value="FORMATE DEHYDROGENASE"/>
    <property type="match status" value="1"/>
</dbReference>
<dbReference type="AlphaFoldDB" id="A0A7C5YFZ2"/>
<dbReference type="PANTHER" id="PTHR30592:SF1">
    <property type="entry name" value="SULFUR CARRIER PROTEIN FDHD"/>
    <property type="match status" value="1"/>
</dbReference>
<accession>A0A7C5YFZ2</accession>
<organism evidence="3">
    <name type="scientific">Caldiarchaeum subterraneum</name>
    <dbReference type="NCBI Taxonomy" id="311458"/>
    <lineage>
        <taxon>Archaea</taxon>
        <taxon>Nitrososphaerota</taxon>
        <taxon>Candidatus Caldarchaeales</taxon>
        <taxon>Candidatus Caldarchaeaceae</taxon>
        <taxon>Candidatus Caldarchaeum</taxon>
    </lineage>
</organism>
<dbReference type="InterPro" id="IPR016193">
    <property type="entry name" value="Cytidine_deaminase-like"/>
</dbReference>
<sequence>MFKSNSPDKGWQFMQGFGFSTSAKGFRVDTGEEITDEIAMESPVNIYLNDEHFVTVFATPYELREMTIGHLLGHGIVSDVKSIREITIDGLDILVYLNIDEETLRNRVEQHQAFKLIMTSCGSVEDYMRAFDTINKPRVKSNLKITVDGLRTIISEFGRLSNRTVSVHTAGLYTTYDSKLAVLAMDVSRHVTVDKIIGKAVLMNVNFSRSVLLTTGRQASDMVLKAARVGIPITVSLRGPIFSGLYAALKSGVTMVSTVRGRGLTVYSYPERIIGATQHVKIQ</sequence>
<evidence type="ECO:0000256" key="1">
    <source>
        <dbReference type="ARBA" id="ARBA00022490"/>
    </source>
</evidence>
<reference evidence="3" key="1">
    <citation type="journal article" date="2020" name="mSystems">
        <title>Genome- and Community-Level Interaction Insights into Carbon Utilization and Element Cycling Functions of Hydrothermarchaeota in Hydrothermal Sediment.</title>
        <authorList>
            <person name="Zhou Z."/>
            <person name="Liu Y."/>
            <person name="Xu W."/>
            <person name="Pan J."/>
            <person name="Luo Z.H."/>
            <person name="Li M."/>
        </authorList>
    </citation>
    <scope>NUCLEOTIDE SEQUENCE [LARGE SCALE GENOMIC DNA]</scope>
    <source>
        <strain evidence="3">SpSt-1084</strain>
    </source>
</reference>
<evidence type="ECO:0000313" key="3">
    <source>
        <dbReference type="EMBL" id="HHR41081.1"/>
    </source>
</evidence>
<protein>
    <submittedName>
        <fullName evidence="3">Formate dehydrogenase accessory sulfurtransferase FdhD</fullName>
    </submittedName>
</protein>
<dbReference type="EMBL" id="DRXS01000246">
    <property type="protein sequence ID" value="HHR41081.1"/>
    <property type="molecule type" value="Genomic_DNA"/>
</dbReference>
<keyword evidence="2" id="KW-0501">Molybdenum cofactor biosynthesis</keyword>
<comment type="caution">
    <text evidence="3">The sequence shown here is derived from an EMBL/GenBank/DDBJ whole genome shotgun (WGS) entry which is preliminary data.</text>
</comment>
<dbReference type="Gene3D" id="3.40.140.10">
    <property type="entry name" value="Cytidine Deaminase, domain 2"/>
    <property type="match status" value="1"/>
</dbReference>
<keyword evidence="3" id="KW-0808">Transferase</keyword>
<dbReference type="PIRSF" id="PIRSF015626">
    <property type="entry name" value="FdhD"/>
    <property type="match status" value="1"/>
</dbReference>
<dbReference type="Gene3D" id="3.10.20.10">
    <property type="match status" value="1"/>
</dbReference>
<dbReference type="GO" id="GO:0016783">
    <property type="term" value="F:sulfurtransferase activity"/>
    <property type="evidence" value="ECO:0007669"/>
    <property type="project" value="InterPro"/>
</dbReference>
<proteinExistence type="predicted"/>
<dbReference type="Pfam" id="PF02634">
    <property type="entry name" value="FdhD-NarQ"/>
    <property type="match status" value="1"/>
</dbReference>
<gene>
    <name evidence="3" type="primary">fdhD</name>
    <name evidence="3" type="ORF">ENM42_04540</name>
</gene>
<evidence type="ECO:0000256" key="2">
    <source>
        <dbReference type="ARBA" id="ARBA00023150"/>
    </source>
</evidence>
<dbReference type="InterPro" id="IPR003786">
    <property type="entry name" value="FdhD"/>
</dbReference>